<dbReference type="GO" id="GO:0008270">
    <property type="term" value="F:zinc ion binding"/>
    <property type="evidence" value="ECO:0007669"/>
    <property type="project" value="UniProtKB-KW"/>
</dbReference>
<feature type="region of interest" description="Disordered" evidence="2">
    <location>
        <begin position="349"/>
        <end position="652"/>
    </location>
</feature>
<feature type="compositionally biased region" description="Low complexity" evidence="2">
    <location>
        <begin position="381"/>
        <end position="399"/>
    </location>
</feature>
<dbReference type="PRINTS" id="PR00405">
    <property type="entry name" value="REVINTRACTNG"/>
</dbReference>
<dbReference type="InterPro" id="IPR037278">
    <property type="entry name" value="ARFGAP/RecO"/>
</dbReference>
<feature type="compositionally biased region" description="Polar residues" evidence="2">
    <location>
        <begin position="369"/>
        <end position="380"/>
    </location>
</feature>
<dbReference type="OMA" id="ASWNMGI"/>
<feature type="compositionally biased region" description="Polar residues" evidence="2">
    <location>
        <begin position="549"/>
        <end position="566"/>
    </location>
</feature>
<feature type="compositionally biased region" description="Polar residues" evidence="2">
    <location>
        <begin position="208"/>
        <end position="221"/>
    </location>
</feature>
<feature type="compositionally biased region" description="Basic and acidic residues" evidence="2">
    <location>
        <begin position="234"/>
        <end position="247"/>
    </location>
</feature>
<feature type="compositionally biased region" description="Polar residues" evidence="2">
    <location>
        <begin position="419"/>
        <end position="434"/>
    </location>
</feature>
<evidence type="ECO:0000256" key="2">
    <source>
        <dbReference type="SAM" id="MobiDB-lite"/>
    </source>
</evidence>
<gene>
    <name evidence="5" type="ORF">MYCGRDRAFT_110159</name>
</gene>
<dbReference type="Pfam" id="PF01412">
    <property type="entry name" value="ArfGap"/>
    <property type="match status" value="1"/>
</dbReference>
<dbReference type="CDD" id="cd08204">
    <property type="entry name" value="ArfGap"/>
    <property type="match status" value="1"/>
</dbReference>
<feature type="compositionally biased region" description="Polar residues" evidence="2">
    <location>
        <begin position="475"/>
        <end position="488"/>
    </location>
</feature>
<protein>
    <recommendedName>
        <fullName evidence="7">Arf-GAP domain-containing protein</fullName>
    </recommendedName>
</protein>
<dbReference type="InterPro" id="IPR051718">
    <property type="entry name" value="ARF_GTPase-activating"/>
</dbReference>
<dbReference type="PANTHER" id="PTHR45705">
    <property type="entry name" value="FI20236P1"/>
    <property type="match status" value="1"/>
</dbReference>
<evidence type="ECO:0000259" key="4">
    <source>
        <dbReference type="PROSITE" id="PS50115"/>
    </source>
</evidence>
<dbReference type="InterPro" id="IPR015940">
    <property type="entry name" value="UBA"/>
</dbReference>
<dbReference type="SUPFAM" id="SSF46934">
    <property type="entry name" value="UBA-like"/>
    <property type="match status" value="1"/>
</dbReference>
<dbReference type="KEGG" id="ztr:MYCGRDRAFT_110159"/>
<feature type="compositionally biased region" description="Low complexity" evidence="2">
    <location>
        <begin position="435"/>
        <end position="474"/>
    </location>
</feature>
<feature type="compositionally biased region" description="Low complexity" evidence="2">
    <location>
        <begin position="356"/>
        <end position="368"/>
    </location>
</feature>
<sequence>MEDEQGMWSKSLLHAKPTQHCITKRRQSAHTDLATMATISKRQQARSERMLQELIRGVPGNDRCADCTAKNPGWASWNLGIFLCMRCAALHRKLGTHVSKVKSLSMDSWSAEQVEHMKGVGNVVSNRIYNPQSVRADIPVDIDEVDAAMEKYIRAKYDTRTLGGPTPRGNAAGASQRSQHTGSTGTGGGSDEPQDLPPKPKKRFGFTFRSTSSALPTTQPDRWTPPLSPAYTGSDRERRSPLPDRPQRKSSQLFSKRMATVENNFGLKLERLQEMGFPDQMKNSEVLKSMNGNLEKTVEALTRLGEATKPILRKKSSAPRVLTPVSMGSTGANGISVEKRTTANEDPWAIREEKLSVPSRASSVPPVVTTESTSWNPFLAQSQPIQQAQQQQQQSLESSFGGLQVSQTNGTQNYGNQQAYLQNNGFTQTASPWDQPQQLMQPPPQQFQQPTALAHNNPFLQQQSQPQTSTTSNPWAQQASFQQPTPANQQAFQSHVQTSQQQGFQQPAQAQQAYQQSSAIQQPNNPWGTSWQQQSSQPQPQTASPQPFYGQQNDFFSLPQPTQAQTEPLPQTQFQSQPQYQSQQQTSPFSTTGQNPYQQHMQQPQQAPVQQIQTAQYVQQPQSQYTYSQPQPQQQSQFQSFPQQQQQLAPRHDKTSILALYGQPQLAPPRPLQSLPEDAVPQRQVPQRSATMPPSFSGNANPFGPPATHGPPGGTARHVSNESVDFQGMPNGRHSPDAFAGLSARYMR</sequence>
<dbReference type="PROSITE" id="PS50030">
    <property type="entry name" value="UBA"/>
    <property type="match status" value="1"/>
</dbReference>
<evidence type="ECO:0000256" key="1">
    <source>
        <dbReference type="PROSITE-ProRule" id="PRU00288"/>
    </source>
</evidence>
<keyword evidence="1" id="KW-0863">Zinc-finger</keyword>
<dbReference type="SMART" id="SM00105">
    <property type="entry name" value="ArfGap"/>
    <property type="match status" value="1"/>
</dbReference>
<dbReference type="FunFam" id="1.10.220.150:FF:000026">
    <property type="entry name" value="GTPase activating protein for Arf, putative"/>
    <property type="match status" value="1"/>
</dbReference>
<dbReference type="GO" id="GO:0005096">
    <property type="term" value="F:GTPase activator activity"/>
    <property type="evidence" value="ECO:0007669"/>
    <property type="project" value="InterPro"/>
</dbReference>
<evidence type="ECO:0000259" key="3">
    <source>
        <dbReference type="PROSITE" id="PS50030"/>
    </source>
</evidence>
<dbReference type="Gene3D" id="1.10.220.150">
    <property type="entry name" value="Arf GTPase activating protein"/>
    <property type="match status" value="1"/>
</dbReference>
<dbReference type="PROSITE" id="PS50115">
    <property type="entry name" value="ARFGAP"/>
    <property type="match status" value="1"/>
</dbReference>
<evidence type="ECO:0000313" key="6">
    <source>
        <dbReference type="Proteomes" id="UP000008062"/>
    </source>
</evidence>
<feature type="domain" description="UBA" evidence="3">
    <location>
        <begin position="260"/>
        <end position="304"/>
    </location>
</feature>
<feature type="region of interest" description="Disordered" evidence="2">
    <location>
        <begin position="665"/>
        <end position="742"/>
    </location>
</feature>
<keyword evidence="1" id="KW-0862">Zinc</keyword>
<feature type="compositionally biased region" description="Polar residues" evidence="2">
    <location>
        <begin position="684"/>
        <end position="700"/>
    </location>
</feature>
<dbReference type="Gene3D" id="1.10.8.10">
    <property type="entry name" value="DNA helicase RuvA subunit, C-terminal domain"/>
    <property type="match status" value="1"/>
</dbReference>
<organism evidence="5 6">
    <name type="scientific">Zymoseptoria tritici (strain CBS 115943 / IPO323)</name>
    <name type="common">Speckled leaf blotch fungus</name>
    <name type="synonym">Septoria tritici</name>
    <dbReference type="NCBI Taxonomy" id="336722"/>
    <lineage>
        <taxon>Eukaryota</taxon>
        <taxon>Fungi</taxon>
        <taxon>Dikarya</taxon>
        <taxon>Ascomycota</taxon>
        <taxon>Pezizomycotina</taxon>
        <taxon>Dothideomycetes</taxon>
        <taxon>Dothideomycetidae</taxon>
        <taxon>Mycosphaerellales</taxon>
        <taxon>Mycosphaerellaceae</taxon>
        <taxon>Zymoseptoria</taxon>
    </lineage>
</organism>
<keyword evidence="1" id="KW-0479">Metal-binding</keyword>
<reference evidence="5 6" key="1">
    <citation type="journal article" date="2011" name="PLoS Genet.">
        <title>Finished genome of the fungal wheat pathogen Mycosphaerella graminicola reveals dispensome structure, chromosome plasticity, and stealth pathogenesis.</title>
        <authorList>
            <person name="Goodwin S.B."/>
            <person name="Ben M'barek S."/>
            <person name="Dhillon B."/>
            <person name="Wittenberg A.H.J."/>
            <person name="Crane C.F."/>
            <person name="Hane J.K."/>
            <person name="Foster A.J."/>
            <person name="Van der Lee T.A.J."/>
            <person name="Grimwood J."/>
            <person name="Aerts A."/>
            <person name="Antoniw J."/>
            <person name="Bailey A."/>
            <person name="Bluhm B."/>
            <person name="Bowler J."/>
            <person name="Bristow J."/>
            <person name="van der Burgt A."/>
            <person name="Canto-Canche B."/>
            <person name="Churchill A.C.L."/>
            <person name="Conde-Ferraez L."/>
            <person name="Cools H.J."/>
            <person name="Coutinho P.M."/>
            <person name="Csukai M."/>
            <person name="Dehal P."/>
            <person name="De Wit P."/>
            <person name="Donzelli B."/>
            <person name="van de Geest H.C."/>
            <person name="van Ham R.C.H.J."/>
            <person name="Hammond-Kosack K.E."/>
            <person name="Henrissat B."/>
            <person name="Kilian A."/>
            <person name="Kobayashi A.K."/>
            <person name="Koopmann E."/>
            <person name="Kourmpetis Y."/>
            <person name="Kuzniar A."/>
            <person name="Lindquist E."/>
            <person name="Lombard V."/>
            <person name="Maliepaard C."/>
            <person name="Martins N."/>
            <person name="Mehrabi R."/>
            <person name="Nap J.P.H."/>
            <person name="Ponomarenko A."/>
            <person name="Rudd J.J."/>
            <person name="Salamov A."/>
            <person name="Schmutz J."/>
            <person name="Schouten H.J."/>
            <person name="Shapiro H."/>
            <person name="Stergiopoulos I."/>
            <person name="Torriani S.F.F."/>
            <person name="Tu H."/>
            <person name="de Vries R.P."/>
            <person name="Waalwijk C."/>
            <person name="Ware S.B."/>
            <person name="Wiebenga A."/>
            <person name="Zwiers L.-H."/>
            <person name="Oliver R.P."/>
            <person name="Grigoriev I.V."/>
            <person name="Kema G.H.J."/>
        </authorList>
    </citation>
    <scope>NUCLEOTIDE SEQUENCE [LARGE SCALE GENOMIC DNA]</scope>
    <source>
        <strain evidence="6">CBS 115943 / IPO323</strain>
    </source>
</reference>
<keyword evidence="6" id="KW-1185">Reference proteome</keyword>
<dbReference type="EMBL" id="CM001202">
    <property type="protein sequence ID" value="EGP86155.1"/>
    <property type="molecule type" value="Genomic_DNA"/>
</dbReference>
<feature type="compositionally biased region" description="Low complexity" evidence="2">
    <location>
        <begin position="568"/>
        <end position="647"/>
    </location>
</feature>
<accession>F9XFM7</accession>
<dbReference type="OrthoDB" id="10266696at2759"/>
<dbReference type="HOGENOM" id="CLU_017628_0_0_1"/>
<evidence type="ECO:0008006" key="7">
    <source>
        <dbReference type="Google" id="ProtNLM"/>
    </source>
</evidence>
<feature type="domain" description="Arf-GAP" evidence="4">
    <location>
        <begin position="49"/>
        <end position="172"/>
    </location>
</feature>
<dbReference type="InterPro" id="IPR038508">
    <property type="entry name" value="ArfGAP_dom_sf"/>
</dbReference>
<dbReference type="AlphaFoldDB" id="F9XFM7"/>
<dbReference type="InterPro" id="IPR009060">
    <property type="entry name" value="UBA-like_sf"/>
</dbReference>
<dbReference type="RefSeq" id="XP_003851179.1">
    <property type="nucleotide sequence ID" value="XM_003851131.1"/>
</dbReference>
<dbReference type="eggNOG" id="KOG0703">
    <property type="taxonomic scope" value="Eukaryota"/>
</dbReference>
<dbReference type="Proteomes" id="UP000008062">
    <property type="component" value="Chromosome 7"/>
</dbReference>
<dbReference type="SUPFAM" id="SSF57863">
    <property type="entry name" value="ArfGap/RecO-like zinc finger"/>
    <property type="match status" value="1"/>
</dbReference>
<evidence type="ECO:0000313" key="5">
    <source>
        <dbReference type="EMBL" id="EGP86155.1"/>
    </source>
</evidence>
<feature type="compositionally biased region" description="Low complexity" evidence="2">
    <location>
        <begin position="407"/>
        <end position="418"/>
    </location>
</feature>
<feature type="region of interest" description="Disordered" evidence="2">
    <location>
        <begin position="159"/>
        <end position="254"/>
    </location>
</feature>
<dbReference type="InterPro" id="IPR001164">
    <property type="entry name" value="ArfGAP_dom"/>
</dbReference>
<dbReference type="InParanoid" id="F9XFM7"/>
<dbReference type="GeneID" id="13397919"/>
<proteinExistence type="predicted"/>
<name>F9XFM7_ZYMTI</name>
<feature type="compositionally biased region" description="Low complexity" evidence="2">
    <location>
        <begin position="489"/>
        <end position="522"/>
    </location>
</feature>
<feature type="compositionally biased region" description="Low complexity" evidence="2">
    <location>
        <begin position="530"/>
        <end position="547"/>
    </location>
</feature>
<dbReference type="PANTHER" id="PTHR45705:SF7">
    <property type="entry name" value="ACTIVATING PROTEIN FOR ARF, PUTATIVE (AFU_ORTHOLOGUE AFUA_4G09120)-RELATED"/>
    <property type="match status" value="1"/>
</dbReference>
<dbReference type="GO" id="GO:0005737">
    <property type="term" value="C:cytoplasm"/>
    <property type="evidence" value="ECO:0007669"/>
    <property type="project" value="TreeGrafter"/>
</dbReference>